<organism evidence="9">
    <name type="scientific">Bacillus cereus</name>
    <dbReference type="NCBI Taxonomy" id="1396"/>
    <lineage>
        <taxon>Bacteria</taxon>
        <taxon>Bacillati</taxon>
        <taxon>Bacillota</taxon>
        <taxon>Bacilli</taxon>
        <taxon>Bacillales</taxon>
        <taxon>Bacillaceae</taxon>
        <taxon>Bacillus</taxon>
        <taxon>Bacillus cereus group</taxon>
    </lineage>
</organism>
<evidence type="ECO:0000256" key="5">
    <source>
        <dbReference type="ARBA" id="ARBA00023277"/>
    </source>
</evidence>
<dbReference type="CDD" id="cd21177">
    <property type="entry name" value="LPMO_AA10"/>
    <property type="match status" value="1"/>
</dbReference>
<evidence type="ECO:0000256" key="4">
    <source>
        <dbReference type="ARBA" id="ARBA00022801"/>
    </source>
</evidence>
<dbReference type="InterPro" id="IPR003610">
    <property type="entry name" value="CBM5/12"/>
</dbReference>
<dbReference type="InterPro" id="IPR036573">
    <property type="entry name" value="CBM_sf_5/12"/>
</dbReference>
<accession>A0A5B9HZ64</accession>
<evidence type="ECO:0000256" key="3">
    <source>
        <dbReference type="ARBA" id="ARBA00022729"/>
    </source>
</evidence>
<dbReference type="SUPFAM" id="SSF81296">
    <property type="entry name" value="E set domains"/>
    <property type="match status" value="1"/>
</dbReference>
<dbReference type="Pfam" id="PF03067">
    <property type="entry name" value="LPMO_10"/>
    <property type="match status" value="1"/>
</dbReference>
<dbReference type="InterPro" id="IPR036116">
    <property type="entry name" value="FN3_sf"/>
</dbReference>
<keyword evidence="3" id="KW-0732">Signal</keyword>
<name>A0A5B9HZ64_BACCE</name>
<dbReference type="CDD" id="cd00063">
    <property type="entry name" value="FN3"/>
    <property type="match status" value="2"/>
</dbReference>
<protein>
    <submittedName>
        <fullName evidence="9">Chitin-binding protein</fullName>
    </submittedName>
</protein>
<dbReference type="GO" id="GO:0004553">
    <property type="term" value="F:hydrolase activity, hydrolyzing O-glycosyl compounds"/>
    <property type="evidence" value="ECO:0007669"/>
    <property type="project" value="InterPro"/>
</dbReference>
<comment type="subcellular location">
    <subcellularLocation>
        <location evidence="1">Secreted</location>
    </subcellularLocation>
</comment>
<evidence type="ECO:0000256" key="1">
    <source>
        <dbReference type="ARBA" id="ARBA00004613"/>
    </source>
</evidence>
<dbReference type="FunFam" id="2.70.50.50:FF:000001">
    <property type="entry name" value="Chitin-binding protein"/>
    <property type="match status" value="1"/>
</dbReference>
<dbReference type="RefSeq" id="WP_001034445.1">
    <property type="nucleotide sequence ID" value="NZ_CP042875.1"/>
</dbReference>
<dbReference type="SUPFAM" id="SSF51055">
    <property type="entry name" value="Carbohydrate binding domain"/>
    <property type="match status" value="1"/>
</dbReference>
<evidence type="ECO:0000313" key="9">
    <source>
        <dbReference type="EMBL" id="QEF20382.1"/>
    </source>
</evidence>
<dbReference type="Pfam" id="PF02839">
    <property type="entry name" value="CBM_5_12"/>
    <property type="match status" value="1"/>
</dbReference>
<dbReference type="PROSITE" id="PS50853">
    <property type="entry name" value="FN3"/>
    <property type="match status" value="2"/>
</dbReference>
<keyword evidence="4" id="KW-0378">Hydrolase</keyword>
<dbReference type="GO" id="GO:0030246">
    <property type="term" value="F:carbohydrate binding"/>
    <property type="evidence" value="ECO:0007669"/>
    <property type="project" value="InterPro"/>
</dbReference>
<feature type="domain" description="Fibronectin type-III" evidence="8">
    <location>
        <begin position="222"/>
        <end position="308"/>
    </location>
</feature>
<dbReference type="SUPFAM" id="SSF49265">
    <property type="entry name" value="Fibronectin type III"/>
    <property type="match status" value="1"/>
</dbReference>
<dbReference type="EMBL" id="CP042875">
    <property type="protein sequence ID" value="QEF20382.1"/>
    <property type="molecule type" value="Genomic_DNA"/>
</dbReference>
<dbReference type="GO" id="GO:0000272">
    <property type="term" value="P:polysaccharide catabolic process"/>
    <property type="evidence" value="ECO:0007669"/>
    <property type="project" value="UniProtKB-KW"/>
</dbReference>
<dbReference type="FunFam" id="2.60.40.10:FF:001114">
    <property type="entry name" value="Chitinase A1"/>
    <property type="match status" value="2"/>
</dbReference>
<keyword evidence="7" id="KW-0624">Polysaccharide degradation</keyword>
<keyword evidence="2" id="KW-0964">Secreted</keyword>
<dbReference type="InterPro" id="IPR003961">
    <property type="entry name" value="FN3_dom"/>
</dbReference>
<dbReference type="AlphaFoldDB" id="A0A5B9HZ64"/>
<dbReference type="Gene3D" id="2.10.10.20">
    <property type="entry name" value="Carbohydrate-binding module superfamily 5/12"/>
    <property type="match status" value="1"/>
</dbReference>
<feature type="domain" description="Fibronectin type-III" evidence="8">
    <location>
        <begin position="313"/>
        <end position="405"/>
    </location>
</feature>
<evidence type="ECO:0000256" key="6">
    <source>
        <dbReference type="ARBA" id="ARBA00023295"/>
    </source>
</evidence>
<dbReference type="PANTHER" id="PTHR34823">
    <property type="entry name" value="GLCNAC-BINDING PROTEIN A"/>
    <property type="match status" value="1"/>
</dbReference>
<dbReference type="Pfam" id="PF00041">
    <property type="entry name" value="fn3"/>
    <property type="match status" value="2"/>
</dbReference>
<dbReference type="SMART" id="SM00060">
    <property type="entry name" value="FN3"/>
    <property type="match status" value="2"/>
</dbReference>
<reference evidence="9" key="1">
    <citation type="submission" date="2019-08" db="EMBL/GenBank/DDBJ databases">
        <title>Antibiosis Participates in the Biocontrol of Bucillus cereus 0-9 Against Rice Sheath Blight.</title>
        <authorList>
            <person name="Wang G."/>
            <person name="Liu F."/>
        </authorList>
    </citation>
    <scope>NUCLEOTIDE SEQUENCE</scope>
    <source>
        <strain evidence="9">09</strain>
        <plasmid evidence="9">unnamed1</plasmid>
    </source>
</reference>
<keyword evidence="9" id="KW-0614">Plasmid</keyword>
<dbReference type="InterPro" id="IPR013783">
    <property type="entry name" value="Ig-like_fold"/>
</dbReference>
<dbReference type="InterPro" id="IPR051024">
    <property type="entry name" value="GlcNAc_Chitin_IntDeg"/>
</dbReference>
<sequence>MNKKFFKQLKKIATNKKGLSAAAVAVGIMGTTLIPQNAYAHGFVEKPGSRAALCSQNYGALNSNCGNIMYEPQSLEAPKGFPQGGPVDGKIASAGGLFGGILDQQTADRWFKNTIKGGENTFTWKYTAPHSTSQWHYYITKKGWNPNKPLTRVDFEPIGTVKHDGSAASNNLSHKINVPTDRSGYHVILAVWDVADTVNAFYNVIDVNLINNEKPDTEAPTQPSGVQVVKATSNSVELSWKPAIDNVGVKEYQVLRNGQLINTVVGTSVVDKKLSSNTEYTYTVKAVDAAGNISRESEALVVKTTVEKPDTEAPTQPKGLHSMGTTTNSIDLMWSPSEDNIDVNHYIVYREDGGVMKEIGTANTTSFTDKDLRANTIYKYVVSAVDTAGNESMKSDALTIATKGQENTYEQWDAYKAYKKGDKVVHEGKVYEAVQSYQGNGDPNWIFALSLWNEVNK</sequence>
<geneLocation type="plasmid" evidence="9">
    <name>unnamed1</name>
</geneLocation>
<evidence type="ECO:0000256" key="2">
    <source>
        <dbReference type="ARBA" id="ARBA00022525"/>
    </source>
</evidence>
<gene>
    <name evidence="9" type="ORF">FRY47_29315</name>
</gene>
<proteinExistence type="predicted"/>
<dbReference type="Gene3D" id="2.70.50.50">
    <property type="entry name" value="chitin-binding protein cbp21"/>
    <property type="match status" value="1"/>
</dbReference>
<dbReference type="Gene3D" id="2.60.40.10">
    <property type="entry name" value="Immunoglobulins"/>
    <property type="match status" value="2"/>
</dbReference>
<dbReference type="CDD" id="cd12215">
    <property type="entry name" value="ChiC_BD"/>
    <property type="match status" value="1"/>
</dbReference>
<dbReference type="InterPro" id="IPR004302">
    <property type="entry name" value="Cellulose/chitin-bd_N"/>
</dbReference>
<dbReference type="InterPro" id="IPR014756">
    <property type="entry name" value="Ig_E-set"/>
</dbReference>
<evidence type="ECO:0000259" key="8">
    <source>
        <dbReference type="PROSITE" id="PS50853"/>
    </source>
</evidence>
<dbReference type="GO" id="GO:0005576">
    <property type="term" value="C:extracellular region"/>
    <property type="evidence" value="ECO:0007669"/>
    <property type="project" value="UniProtKB-SubCell"/>
</dbReference>
<keyword evidence="6" id="KW-0326">Glycosidase</keyword>
<evidence type="ECO:0000256" key="7">
    <source>
        <dbReference type="ARBA" id="ARBA00023326"/>
    </source>
</evidence>
<keyword evidence="5" id="KW-0119">Carbohydrate metabolism</keyword>
<dbReference type="PANTHER" id="PTHR34823:SF1">
    <property type="entry name" value="CHITIN-BINDING TYPE-4 DOMAIN-CONTAINING PROTEIN"/>
    <property type="match status" value="1"/>
</dbReference>